<dbReference type="RefSeq" id="WP_168885524.1">
    <property type="nucleotide sequence ID" value="NZ_JABAIL010000015.1"/>
</dbReference>
<evidence type="ECO:0000256" key="4">
    <source>
        <dbReference type="ARBA" id="ARBA00022490"/>
    </source>
</evidence>
<dbReference type="GO" id="GO:0005524">
    <property type="term" value="F:ATP binding"/>
    <property type="evidence" value="ECO:0007669"/>
    <property type="project" value="UniProtKB-KW"/>
</dbReference>
<dbReference type="SUPFAM" id="SSF52540">
    <property type="entry name" value="P-loop containing nucleoside triphosphate hydrolases"/>
    <property type="match status" value="1"/>
</dbReference>
<reference evidence="11 12" key="1">
    <citation type="submission" date="2020-04" db="EMBL/GenBank/DDBJ databases">
        <title>Flammeovirga sp. SR4, a novel species isolated from seawater.</title>
        <authorList>
            <person name="Wang X."/>
        </authorList>
    </citation>
    <scope>NUCLEOTIDE SEQUENCE [LARGE SCALE GENOMIC DNA]</scope>
    <source>
        <strain evidence="11 12">SR4</strain>
    </source>
</reference>
<evidence type="ECO:0000256" key="10">
    <source>
        <dbReference type="ARBA" id="ARBA00032441"/>
    </source>
</evidence>
<name>A0A7X8XZ40_9BACT</name>
<gene>
    <name evidence="11" type="primary">tsaE</name>
    <name evidence="11" type="ORF">HGP29_26660</name>
</gene>
<evidence type="ECO:0000256" key="5">
    <source>
        <dbReference type="ARBA" id="ARBA00022694"/>
    </source>
</evidence>
<protein>
    <recommendedName>
        <fullName evidence="3">tRNA threonylcarbamoyladenosine biosynthesis protein TsaE</fullName>
    </recommendedName>
    <alternativeName>
        <fullName evidence="10">t(6)A37 threonylcarbamoyladenosine biosynthesis protein TsaE</fullName>
    </alternativeName>
</protein>
<accession>A0A7X8XZ40</accession>
<evidence type="ECO:0000256" key="3">
    <source>
        <dbReference type="ARBA" id="ARBA00019010"/>
    </source>
</evidence>
<evidence type="ECO:0000256" key="1">
    <source>
        <dbReference type="ARBA" id="ARBA00004496"/>
    </source>
</evidence>
<evidence type="ECO:0000256" key="8">
    <source>
        <dbReference type="ARBA" id="ARBA00022840"/>
    </source>
</evidence>
<dbReference type="Proteomes" id="UP000585050">
    <property type="component" value="Unassembled WGS sequence"/>
</dbReference>
<dbReference type="GO" id="GO:0002949">
    <property type="term" value="P:tRNA threonylcarbamoyladenosine modification"/>
    <property type="evidence" value="ECO:0007669"/>
    <property type="project" value="InterPro"/>
</dbReference>
<evidence type="ECO:0000256" key="2">
    <source>
        <dbReference type="ARBA" id="ARBA00007599"/>
    </source>
</evidence>
<evidence type="ECO:0000256" key="6">
    <source>
        <dbReference type="ARBA" id="ARBA00022723"/>
    </source>
</evidence>
<dbReference type="GO" id="GO:0005737">
    <property type="term" value="C:cytoplasm"/>
    <property type="evidence" value="ECO:0007669"/>
    <property type="project" value="UniProtKB-SubCell"/>
</dbReference>
<dbReference type="Pfam" id="PF02367">
    <property type="entry name" value="TsaE"/>
    <property type="match status" value="1"/>
</dbReference>
<keyword evidence="5" id="KW-0819">tRNA processing</keyword>
<evidence type="ECO:0000256" key="7">
    <source>
        <dbReference type="ARBA" id="ARBA00022741"/>
    </source>
</evidence>
<dbReference type="GO" id="GO:0046872">
    <property type="term" value="F:metal ion binding"/>
    <property type="evidence" value="ECO:0007669"/>
    <property type="project" value="UniProtKB-KW"/>
</dbReference>
<evidence type="ECO:0000313" key="11">
    <source>
        <dbReference type="EMBL" id="NLR94816.1"/>
    </source>
</evidence>
<dbReference type="PANTHER" id="PTHR33540">
    <property type="entry name" value="TRNA THREONYLCARBAMOYLADENOSINE BIOSYNTHESIS PROTEIN TSAE"/>
    <property type="match status" value="1"/>
</dbReference>
<keyword evidence="6" id="KW-0479">Metal-binding</keyword>
<comment type="caution">
    <text evidence="11">The sequence shown here is derived from an EMBL/GenBank/DDBJ whole genome shotgun (WGS) entry which is preliminary data.</text>
</comment>
<dbReference type="NCBIfam" id="TIGR00150">
    <property type="entry name" value="T6A_YjeE"/>
    <property type="match status" value="1"/>
</dbReference>
<keyword evidence="7" id="KW-0547">Nucleotide-binding</keyword>
<sequence>MKANTLKITTNSLTDLPEAAKKILDFTKSSSPVWLFEGEMGAGKTTLIKAICDELGVLDHVNSPTFALVNEYMTNDADTVYHFDMYRIKDEMEAFDIGFEEYLYSQNLCLIEWPSKVERLLPDDCTEISITTIDENSREIIVTIM</sequence>
<dbReference type="EMBL" id="JABAIL010000015">
    <property type="protein sequence ID" value="NLR94816.1"/>
    <property type="molecule type" value="Genomic_DNA"/>
</dbReference>
<dbReference type="PANTHER" id="PTHR33540:SF2">
    <property type="entry name" value="TRNA THREONYLCARBAMOYLADENOSINE BIOSYNTHESIS PROTEIN TSAE"/>
    <property type="match status" value="1"/>
</dbReference>
<dbReference type="InterPro" id="IPR027417">
    <property type="entry name" value="P-loop_NTPase"/>
</dbReference>
<evidence type="ECO:0000313" key="12">
    <source>
        <dbReference type="Proteomes" id="UP000585050"/>
    </source>
</evidence>
<dbReference type="AlphaFoldDB" id="A0A7X8XZ40"/>
<comment type="subcellular location">
    <subcellularLocation>
        <location evidence="1">Cytoplasm</location>
    </subcellularLocation>
</comment>
<evidence type="ECO:0000256" key="9">
    <source>
        <dbReference type="ARBA" id="ARBA00022842"/>
    </source>
</evidence>
<dbReference type="Gene3D" id="3.40.50.300">
    <property type="entry name" value="P-loop containing nucleotide triphosphate hydrolases"/>
    <property type="match status" value="1"/>
</dbReference>
<keyword evidence="4" id="KW-0963">Cytoplasm</keyword>
<keyword evidence="8" id="KW-0067">ATP-binding</keyword>
<dbReference type="GO" id="GO:0016740">
    <property type="term" value="F:transferase activity"/>
    <property type="evidence" value="ECO:0007669"/>
    <property type="project" value="UniProtKB-KW"/>
</dbReference>
<keyword evidence="9" id="KW-0460">Magnesium</keyword>
<comment type="similarity">
    <text evidence="2">Belongs to the TsaE family.</text>
</comment>
<proteinExistence type="inferred from homology"/>
<keyword evidence="12" id="KW-1185">Reference proteome</keyword>
<organism evidence="11 12">
    <name type="scientific">Flammeovirga agarivorans</name>
    <dbReference type="NCBI Taxonomy" id="2726742"/>
    <lineage>
        <taxon>Bacteria</taxon>
        <taxon>Pseudomonadati</taxon>
        <taxon>Bacteroidota</taxon>
        <taxon>Cytophagia</taxon>
        <taxon>Cytophagales</taxon>
        <taxon>Flammeovirgaceae</taxon>
        <taxon>Flammeovirga</taxon>
    </lineage>
</organism>
<keyword evidence="11" id="KW-0808">Transferase</keyword>
<dbReference type="InterPro" id="IPR003442">
    <property type="entry name" value="T6A_TsaE"/>
</dbReference>